<protein>
    <recommendedName>
        <fullName evidence="3">Helicase</fullName>
    </recommendedName>
</protein>
<dbReference type="HOGENOM" id="CLU_104210_5_0_11"/>
<sequence length="100" mass="9547">MLIVAVVVVVGLLVMAVCGALAAQRRAGVAADLAALAAADIAIGRLPGEPCEVARNIARANGAVVSACAVTEAVAVVTVQVGYAGLVASASARAGPAGTP</sequence>
<dbReference type="PATRIC" id="fig|1389489.3.peg.2266"/>
<dbReference type="KEGG" id="lxy:O159_23670"/>
<organism evidence="1 2">
    <name type="scientific">Leifsonia xyli subsp. cynodontis DSM 46306</name>
    <dbReference type="NCBI Taxonomy" id="1389489"/>
    <lineage>
        <taxon>Bacteria</taxon>
        <taxon>Bacillati</taxon>
        <taxon>Actinomycetota</taxon>
        <taxon>Actinomycetes</taxon>
        <taxon>Micrococcales</taxon>
        <taxon>Microbacteriaceae</taxon>
        <taxon>Leifsonia</taxon>
    </lineage>
</organism>
<dbReference type="InterPro" id="IPR021202">
    <property type="entry name" value="Rv3654c-like"/>
</dbReference>
<dbReference type="Proteomes" id="UP000016743">
    <property type="component" value="Chromosome"/>
</dbReference>
<keyword evidence="2" id="KW-1185">Reference proteome</keyword>
<evidence type="ECO:0000313" key="1">
    <source>
        <dbReference type="EMBL" id="AGW42328.1"/>
    </source>
</evidence>
<dbReference type="STRING" id="1389489.O159_23670"/>
<reference evidence="1 2" key="1">
    <citation type="journal article" date="2013" name="Genome Announc.">
        <title>Complete Genome Sequence of Leifsonia xyli subsp. cynodontis Strain DSM46306, a Gram-Positive Bacterial Pathogen of Grasses.</title>
        <authorList>
            <person name="Monteiro-Vitorello C.B."/>
            <person name="Zerillo M.M."/>
            <person name="Van Sluys M.A."/>
            <person name="Camargo L.E."/>
            <person name="Kitajima J.P."/>
        </authorList>
    </citation>
    <scope>NUCLEOTIDE SEQUENCE [LARGE SCALE GENOMIC DNA]</scope>
    <source>
        <strain evidence="1 2">DSM 46306</strain>
    </source>
</reference>
<dbReference type="AlphaFoldDB" id="U3PF99"/>
<accession>U3PF99</accession>
<gene>
    <name evidence="1" type="ORF">O159_23670</name>
</gene>
<dbReference type="EMBL" id="CP006734">
    <property type="protein sequence ID" value="AGW42328.1"/>
    <property type="molecule type" value="Genomic_DNA"/>
</dbReference>
<evidence type="ECO:0008006" key="3">
    <source>
        <dbReference type="Google" id="ProtNLM"/>
    </source>
</evidence>
<name>U3PF99_LEIXC</name>
<dbReference type="NCBIfam" id="TIGR03816">
    <property type="entry name" value="tadE_like_DECH"/>
    <property type="match status" value="1"/>
</dbReference>
<proteinExistence type="predicted"/>
<evidence type="ECO:0000313" key="2">
    <source>
        <dbReference type="Proteomes" id="UP000016743"/>
    </source>
</evidence>